<evidence type="ECO:0000259" key="1">
    <source>
        <dbReference type="Pfam" id="PF04073"/>
    </source>
</evidence>
<name>A0A1T2KSN3_9GAMM</name>
<dbReference type="CDD" id="cd04332">
    <property type="entry name" value="YbaK_like"/>
    <property type="match status" value="1"/>
</dbReference>
<dbReference type="Pfam" id="PF04073">
    <property type="entry name" value="tRNA_edit"/>
    <property type="match status" value="1"/>
</dbReference>
<dbReference type="InterPro" id="IPR007214">
    <property type="entry name" value="YbaK/aa-tRNA-synth-assoc-dom"/>
</dbReference>
<dbReference type="Gene3D" id="3.90.960.10">
    <property type="entry name" value="YbaK/aminoacyl-tRNA synthetase-associated domain"/>
    <property type="match status" value="1"/>
</dbReference>
<dbReference type="Proteomes" id="UP000190896">
    <property type="component" value="Unassembled WGS sequence"/>
</dbReference>
<evidence type="ECO:0000313" key="2">
    <source>
        <dbReference type="EMBL" id="OOZ35801.1"/>
    </source>
</evidence>
<dbReference type="SUPFAM" id="SSF55826">
    <property type="entry name" value="YbaK/ProRS associated domain"/>
    <property type="match status" value="1"/>
</dbReference>
<keyword evidence="3" id="KW-1185">Reference proteome</keyword>
<protein>
    <recommendedName>
        <fullName evidence="1">YbaK/aminoacyl-tRNA synthetase-associated domain-containing protein</fullName>
    </recommendedName>
</protein>
<evidence type="ECO:0000313" key="3">
    <source>
        <dbReference type="Proteomes" id="UP000190896"/>
    </source>
</evidence>
<gene>
    <name evidence="2" type="ORF">BOW51_10240</name>
</gene>
<reference evidence="2 3" key="1">
    <citation type="submission" date="2016-11" db="EMBL/GenBank/DDBJ databases">
        <title>Mixed transmission modes and dynamic genome evolution in an obligate animal-bacterial symbiosis.</title>
        <authorList>
            <person name="Russell S.L."/>
            <person name="Corbett-Detig R.B."/>
            <person name="Cavanaugh C.M."/>
        </authorList>
    </citation>
    <scope>NUCLEOTIDE SEQUENCE [LARGE SCALE GENOMIC DNA]</scope>
    <source>
        <strain evidence="2">Se-Cadez</strain>
    </source>
</reference>
<organism evidence="2 3">
    <name type="scientific">Solemya velesiana gill symbiont</name>
    <dbReference type="NCBI Taxonomy" id="1918948"/>
    <lineage>
        <taxon>Bacteria</taxon>
        <taxon>Pseudomonadati</taxon>
        <taxon>Pseudomonadota</taxon>
        <taxon>Gammaproteobacteria</taxon>
        <taxon>sulfur-oxidizing symbionts</taxon>
    </lineage>
</organism>
<feature type="domain" description="YbaK/aminoacyl-tRNA synthetase-associated" evidence="1">
    <location>
        <begin position="23"/>
        <end position="143"/>
    </location>
</feature>
<sequence length="158" mass="17633">MAIPKKLLEFLKQQDANYKLVAHPRTGSSMETAEQAHISGDALAKGVVVREDSEFLLVVVPSDYHIELESLRKMLDRDVILAVEGELGSLFPDCELGAVPPMGEPYGLTTIWDPNTTLGQEERVYFEAGDHEYLVSVSGRQFHELMAHAERGEFSHHV</sequence>
<dbReference type="GO" id="GO:0002161">
    <property type="term" value="F:aminoacyl-tRNA deacylase activity"/>
    <property type="evidence" value="ECO:0007669"/>
    <property type="project" value="InterPro"/>
</dbReference>
<dbReference type="RefSeq" id="WP_078487915.1">
    <property type="nucleotide sequence ID" value="NZ_MPRJ01000075.1"/>
</dbReference>
<dbReference type="InterPro" id="IPR036754">
    <property type="entry name" value="YbaK/aa-tRNA-synt-asso_dom_sf"/>
</dbReference>
<dbReference type="OrthoDB" id="9786549at2"/>
<proteinExistence type="predicted"/>
<dbReference type="EMBL" id="MPRJ01000075">
    <property type="protein sequence ID" value="OOZ35801.1"/>
    <property type="molecule type" value="Genomic_DNA"/>
</dbReference>
<comment type="caution">
    <text evidence="2">The sequence shown here is derived from an EMBL/GenBank/DDBJ whole genome shotgun (WGS) entry which is preliminary data.</text>
</comment>
<accession>A0A1T2KSN3</accession>
<dbReference type="AlphaFoldDB" id="A0A1T2KSN3"/>